<dbReference type="PANTHER" id="PTHR43227:SF11">
    <property type="entry name" value="BLL4140 PROTEIN"/>
    <property type="match status" value="1"/>
</dbReference>
<protein>
    <submittedName>
        <fullName evidence="9">Sugar ABC transporter permease</fullName>
    </submittedName>
</protein>
<comment type="subcellular location">
    <subcellularLocation>
        <location evidence="1 7">Cell membrane</location>
        <topology evidence="1 7">Multi-pass membrane protein</topology>
    </subcellularLocation>
</comment>
<keyword evidence="2 7" id="KW-0813">Transport</keyword>
<organism evidence="9 10">
    <name type="scientific">Paenibacillus antri</name>
    <dbReference type="NCBI Taxonomy" id="2582848"/>
    <lineage>
        <taxon>Bacteria</taxon>
        <taxon>Bacillati</taxon>
        <taxon>Bacillota</taxon>
        <taxon>Bacilli</taxon>
        <taxon>Bacillales</taxon>
        <taxon>Paenibacillaceae</taxon>
        <taxon>Paenibacillus</taxon>
    </lineage>
</organism>
<evidence type="ECO:0000256" key="3">
    <source>
        <dbReference type="ARBA" id="ARBA00022475"/>
    </source>
</evidence>
<gene>
    <name evidence="9" type="ORF">FE782_04035</name>
</gene>
<feature type="transmembrane region" description="Helical" evidence="7">
    <location>
        <begin position="105"/>
        <end position="125"/>
    </location>
</feature>
<dbReference type="PANTHER" id="PTHR43227">
    <property type="entry name" value="BLL4140 PROTEIN"/>
    <property type="match status" value="1"/>
</dbReference>
<feature type="transmembrane region" description="Helical" evidence="7">
    <location>
        <begin position="40"/>
        <end position="59"/>
    </location>
</feature>
<dbReference type="Pfam" id="PF00528">
    <property type="entry name" value="BPD_transp_1"/>
    <property type="match status" value="1"/>
</dbReference>
<dbReference type="PROSITE" id="PS50928">
    <property type="entry name" value="ABC_TM1"/>
    <property type="match status" value="1"/>
</dbReference>
<dbReference type="InterPro" id="IPR000515">
    <property type="entry name" value="MetI-like"/>
</dbReference>
<evidence type="ECO:0000256" key="6">
    <source>
        <dbReference type="ARBA" id="ARBA00023136"/>
    </source>
</evidence>
<proteinExistence type="inferred from homology"/>
<evidence type="ECO:0000313" key="10">
    <source>
        <dbReference type="Proteomes" id="UP000309676"/>
    </source>
</evidence>
<evidence type="ECO:0000256" key="4">
    <source>
        <dbReference type="ARBA" id="ARBA00022692"/>
    </source>
</evidence>
<keyword evidence="4 7" id="KW-0812">Transmembrane</keyword>
<keyword evidence="3" id="KW-1003">Cell membrane</keyword>
<sequence length="328" mass="37012">MRYDENSSEGRQEREGDSILNSSPAFVRRRRAAGSIARNWGLYLLLLPAVTLLICFTYKPMYGVIIAFKDYSPAFGISGSPWAGFKYFEKYFASYQFEITMKNTLFISLYSFATFPIPIAFALLVNQMRVERFRRFFQTVTYMPHFISTVVLVGLMLILLSPGNGLVGHVYRLFGAEAPNLMGSSALFSSVYVWSDVWQQTGWNSIIFLAALSAIDPSLYEAAKVDGANRWQNVWNIDVPMLMPTAVTLLILRIGGLLGVGFEKVYLMQNNLNISGSEVISTYVYKIGLLSAQYSFSAAINLFNTVINFVLLLLVNHIARRYSDNSLW</sequence>
<feature type="domain" description="ABC transmembrane type-1" evidence="8">
    <location>
        <begin position="100"/>
        <end position="315"/>
    </location>
</feature>
<dbReference type="EMBL" id="VCIW01000002">
    <property type="protein sequence ID" value="TLS53448.1"/>
    <property type="molecule type" value="Genomic_DNA"/>
</dbReference>
<evidence type="ECO:0000313" key="9">
    <source>
        <dbReference type="EMBL" id="TLS53448.1"/>
    </source>
</evidence>
<feature type="transmembrane region" description="Helical" evidence="7">
    <location>
        <begin position="241"/>
        <end position="262"/>
    </location>
</feature>
<comment type="similarity">
    <text evidence="7">Belongs to the binding-protein-dependent transport system permease family.</text>
</comment>
<feature type="transmembrane region" description="Helical" evidence="7">
    <location>
        <begin position="146"/>
        <end position="167"/>
    </location>
</feature>
<dbReference type="InterPro" id="IPR035906">
    <property type="entry name" value="MetI-like_sf"/>
</dbReference>
<feature type="transmembrane region" description="Helical" evidence="7">
    <location>
        <begin position="294"/>
        <end position="315"/>
    </location>
</feature>
<dbReference type="Gene3D" id="1.10.3720.10">
    <property type="entry name" value="MetI-like"/>
    <property type="match status" value="1"/>
</dbReference>
<dbReference type="GO" id="GO:0055085">
    <property type="term" value="P:transmembrane transport"/>
    <property type="evidence" value="ECO:0007669"/>
    <property type="project" value="InterPro"/>
</dbReference>
<dbReference type="InterPro" id="IPR050809">
    <property type="entry name" value="UgpAE/MalFG_permease"/>
</dbReference>
<name>A0A5R9GJ52_9BACL</name>
<dbReference type="SUPFAM" id="SSF161098">
    <property type="entry name" value="MetI-like"/>
    <property type="match status" value="1"/>
</dbReference>
<keyword evidence="5 7" id="KW-1133">Transmembrane helix</keyword>
<dbReference type="AlphaFoldDB" id="A0A5R9GJ52"/>
<dbReference type="OrthoDB" id="9785836at2"/>
<evidence type="ECO:0000256" key="7">
    <source>
        <dbReference type="RuleBase" id="RU363032"/>
    </source>
</evidence>
<evidence type="ECO:0000256" key="5">
    <source>
        <dbReference type="ARBA" id="ARBA00022989"/>
    </source>
</evidence>
<dbReference type="Proteomes" id="UP000309676">
    <property type="component" value="Unassembled WGS sequence"/>
</dbReference>
<accession>A0A5R9GJ52</accession>
<dbReference type="CDD" id="cd06261">
    <property type="entry name" value="TM_PBP2"/>
    <property type="match status" value="1"/>
</dbReference>
<dbReference type="GO" id="GO:0005886">
    <property type="term" value="C:plasma membrane"/>
    <property type="evidence" value="ECO:0007669"/>
    <property type="project" value="UniProtKB-SubCell"/>
</dbReference>
<keyword evidence="6 7" id="KW-0472">Membrane</keyword>
<reference evidence="9 10" key="1">
    <citation type="submission" date="2019-05" db="EMBL/GenBank/DDBJ databases">
        <authorList>
            <person name="Narsing Rao M.P."/>
            <person name="Li W.J."/>
        </authorList>
    </citation>
    <scope>NUCLEOTIDE SEQUENCE [LARGE SCALE GENOMIC DNA]</scope>
    <source>
        <strain evidence="9 10">SYSU_K30003</strain>
    </source>
</reference>
<evidence type="ECO:0000256" key="1">
    <source>
        <dbReference type="ARBA" id="ARBA00004651"/>
    </source>
</evidence>
<evidence type="ECO:0000259" key="8">
    <source>
        <dbReference type="PROSITE" id="PS50928"/>
    </source>
</evidence>
<keyword evidence="10" id="KW-1185">Reference proteome</keyword>
<comment type="caution">
    <text evidence="9">The sequence shown here is derived from an EMBL/GenBank/DDBJ whole genome shotgun (WGS) entry which is preliminary data.</text>
</comment>
<evidence type="ECO:0000256" key="2">
    <source>
        <dbReference type="ARBA" id="ARBA00022448"/>
    </source>
</evidence>